<dbReference type="EMBL" id="JACIIU010000002">
    <property type="protein sequence ID" value="MBB6260281.1"/>
    <property type="molecule type" value="Genomic_DNA"/>
</dbReference>
<keyword evidence="4 12" id="KW-0813">Transport</keyword>
<dbReference type="GO" id="GO:0006811">
    <property type="term" value="P:monoatomic ion transport"/>
    <property type="evidence" value="ECO:0007669"/>
    <property type="project" value="UniProtKB-KW"/>
</dbReference>
<dbReference type="RefSeq" id="WP_184220315.1">
    <property type="nucleotide sequence ID" value="NZ_JACIIU010000002.1"/>
</dbReference>
<comment type="caution">
    <text evidence="13">The sequence shown here is derived from an EMBL/GenBank/DDBJ whole genome shotgun (WGS) entry which is preliminary data.</text>
</comment>
<evidence type="ECO:0000256" key="7">
    <source>
        <dbReference type="ARBA" id="ARBA00022729"/>
    </source>
</evidence>
<proteinExistence type="inferred from homology"/>
<keyword evidence="14" id="KW-1185">Reference proteome</keyword>
<evidence type="ECO:0000256" key="2">
    <source>
        <dbReference type="ARBA" id="ARBA00004571"/>
    </source>
</evidence>
<evidence type="ECO:0000313" key="13">
    <source>
        <dbReference type="EMBL" id="MBB6260281.1"/>
    </source>
</evidence>
<dbReference type="GO" id="GO:0009279">
    <property type="term" value="C:cell outer membrane"/>
    <property type="evidence" value="ECO:0007669"/>
    <property type="project" value="UniProtKB-SubCell"/>
</dbReference>
<sequence length="363" mass="38850">MNIKSLLLGSAAALVAATGANAADAIIAPEPEAVEYVRVCDAYGAGFFYIPGTETCLRVSGMVRYQIDWTSEDDGWKKYGRAELNFDARNETELGTLRSFIKLRATSHSGHIGDTAVSISGTDFNKLKGKAYGNNGNVGLQEAFIGLGGLEMGLRDTLYDAGLSGEFDSGGGSRVHFMSYTFAGGNGFSATLALEEADYDYDYKPNVVGKLGFTQGWGSVDAWVAYDATAKEWAVKGIAKANVTDAVWLEAIATYESGHNFYGVITAKDFGFGSVSANLGAKWSLGGLVGYKFNDKLKASIGAQYFDKIAHVSGLKGVSAGATVDYEVVKGFNTKLAVNYLSAKYQGQKEDGWAGFVRFQRNF</sequence>
<organism evidence="13 14">
    <name type="scientific">Paenochrobactrum gallinarii</name>
    <dbReference type="NCBI Taxonomy" id="643673"/>
    <lineage>
        <taxon>Bacteria</taxon>
        <taxon>Pseudomonadati</taxon>
        <taxon>Pseudomonadota</taxon>
        <taxon>Alphaproteobacteria</taxon>
        <taxon>Hyphomicrobiales</taxon>
        <taxon>Brucellaceae</taxon>
        <taxon>Paenochrobactrum</taxon>
    </lineage>
</organism>
<evidence type="ECO:0000313" key="14">
    <source>
        <dbReference type="Proteomes" id="UP000555393"/>
    </source>
</evidence>
<dbReference type="GO" id="GO:0046930">
    <property type="term" value="C:pore complex"/>
    <property type="evidence" value="ECO:0007669"/>
    <property type="project" value="UniProtKB-KW"/>
</dbReference>
<evidence type="ECO:0000256" key="10">
    <source>
        <dbReference type="ARBA" id="ARBA00023136"/>
    </source>
</evidence>
<feature type="signal peptide" evidence="12">
    <location>
        <begin position="1"/>
        <end position="22"/>
    </location>
</feature>
<dbReference type="SUPFAM" id="SSF56935">
    <property type="entry name" value="Porins"/>
    <property type="match status" value="1"/>
</dbReference>
<keyword evidence="10 12" id="KW-0472">Membrane</keyword>
<dbReference type="Proteomes" id="UP000555393">
    <property type="component" value="Unassembled WGS sequence"/>
</dbReference>
<keyword evidence="8 12" id="KW-0406">Ion transport</keyword>
<protein>
    <recommendedName>
        <fullName evidence="12">Porin</fullName>
    </recommendedName>
</protein>
<feature type="chain" id="PRO_5033093281" description="Porin" evidence="12">
    <location>
        <begin position="23"/>
        <end position="363"/>
    </location>
</feature>
<accession>A0A841M1N5</accession>
<evidence type="ECO:0000256" key="6">
    <source>
        <dbReference type="ARBA" id="ARBA00022692"/>
    </source>
</evidence>
<evidence type="ECO:0000256" key="11">
    <source>
        <dbReference type="ARBA" id="ARBA00023237"/>
    </source>
</evidence>
<keyword evidence="6 12" id="KW-0812">Transmembrane</keyword>
<keyword evidence="5 12" id="KW-1134">Transmembrane beta strand</keyword>
<evidence type="ECO:0000256" key="3">
    <source>
        <dbReference type="ARBA" id="ARBA00009521"/>
    </source>
</evidence>
<keyword evidence="7 12" id="KW-0732">Signal</keyword>
<evidence type="ECO:0000256" key="4">
    <source>
        <dbReference type="ARBA" id="ARBA00022448"/>
    </source>
</evidence>
<evidence type="ECO:0000256" key="12">
    <source>
        <dbReference type="RuleBase" id="RU364005"/>
    </source>
</evidence>
<reference evidence="13 14" key="1">
    <citation type="submission" date="2020-08" db="EMBL/GenBank/DDBJ databases">
        <title>Genomic Encyclopedia of Type Strains, Phase IV (KMG-IV): sequencing the most valuable type-strain genomes for metagenomic binning, comparative biology and taxonomic classification.</title>
        <authorList>
            <person name="Goeker M."/>
        </authorList>
    </citation>
    <scope>NUCLEOTIDE SEQUENCE [LARGE SCALE GENOMIC DNA]</scope>
    <source>
        <strain evidence="13 14">DSM 22336</strain>
    </source>
</reference>
<comment type="function">
    <text evidence="1 12">Forms passive diffusion pores that allow small molecular weight hydrophilic materials across the outer membrane.</text>
</comment>
<keyword evidence="9 12" id="KW-0626">Porin</keyword>
<comment type="similarity">
    <text evidence="3 12">Belongs to the alphaproteobacteria porin family.</text>
</comment>
<evidence type="ECO:0000256" key="8">
    <source>
        <dbReference type="ARBA" id="ARBA00023065"/>
    </source>
</evidence>
<evidence type="ECO:0000256" key="9">
    <source>
        <dbReference type="ARBA" id="ARBA00023114"/>
    </source>
</evidence>
<dbReference type="InterPro" id="IPR003684">
    <property type="entry name" value="Porin_alphabac"/>
</dbReference>
<keyword evidence="11 12" id="KW-0998">Cell outer membrane</keyword>
<name>A0A841M1N5_9HYPH</name>
<dbReference type="AlphaFoldDB" id="A0A841M1N5"/>
<dbReference type="GO" id="GO:0015288">
    <property type="term" value="F:porin activity"/>
    <property type="evidence" value="ECO:0007669"/>
    <property type="project" value="UniProtKB-KW"/>
</dbReference>
<evidence type="ECO:0000256" key="5">
    <source>
        <dbReference type="ARBA" id="ARBA00022452"/>
    </source>
</evidence>
<comment type="domain">
    <text evidence="12">Consists of 16-stranded beta-barrel sheets, with large surface-exposed loops, that form a transmembrane pore at the center of each barrel. The pore is partially ocluded by a peptide loop that folds into the pore lumen.</text>
</comment>
<comment type="subcellular location">
    <subcellularLocation>
        <location evidence="2 12">Cell outer membrane</location>
        <topology evidence="2 12">Multi-pass membrane protein</topology>
    </subcellularLocation>
</comment>
<gene>
    <name evidence="13" type="ORF">FHS77_000805</name>
</gene>
<dbReference type="Pfam" id="PF02530">
    <property type="entry name" value="Porin_2"/>
    <property type="match status" value="1"/>
</dbReference>
<evidence type="ECO:0000256" key="1">
    <source>
        <dbReference type="ARBA" id="ARBA00003101"/>
    </source>
</evidence>